<reference evidence="1" key="1">
    <citation type="submission" date="2014-05" db="EMBL/GenBank/DDBJ databases">
        <authorList>
            <person name="Chronopoulou M."/>
        </authorList>
    </citation>
    <scope>NUCLEOTIDE SEQUENCE</scope>
    <source>
        <tissue evidence="1">Whole organism</tissue>
    </source>
</reference>
<proteinExistence type="predicted"/>
<name>A0A0K2TSW2_LEPSM</name>
<dbReference type="AlphaFoldDB" id="A0A0K2TSW2"/>
<organism evidence="1">
    <name type="scientific">Lepeophtheirus salmonis</name>
    <name type="common">Salmon louse</name>
    <name type="synonym">Caligus salmonis</name>
    <dbReference type="NCBI Taxonomy" id="72036"/>
    <lineage>
        <taxon>Eukaryota</taxon>
        <taxon>Metazoa</taxon>
        <taxon>Ecdysozoa</taxon>
        <taxon>Arthropoda</taxon>
        <taxon>Crustacea</taxon>
        <taxon>Multicrustacea</taxon>
        <taxon>Hexanauplia</taxon>
        <taxon>Copepoda</taxon>
        <taxon>Siphonostomatoida</taxon>
        <taxon>Caligidae</taxon>
        <taxon>Lepeophtheirus</taxon>
    </lineage>
</organism>
<sequence length="46" mass="5206">MVTVSSSLAFISSTRSWRYASFLNVKNDLVRTRVSMIHHMSVCAIC</sequence>
<accession>A0A0K2TSW2</accession>
<dbReference type="EMBL" id="HACA01011757">
    <property type="protein sequence ID" value="CDW29118.1"/>
    <property type="molecule type" value="Transcribed_RNA"/>
</dbReference>
<protein>
    <submittedName>
        <fullName evidence="1">Uncharacterized protein</fullName>
    </submittedName>
</protein>
<evidence type="ECO:0000313" key="1">
    <source>
        <dbReference type="EMBL" id="CDW29118.1"/>
    </source>
</evidence>